<keyword evidence="2" id="KW-0677">Repeat</keyword>
<evidence type="ECO:0000256" key="3">
    <source>
        <dbReference type="PROSITE-ProRule" id="PRU00221"/>
    </source>
</evidence>
<dbReference type="InterPro" id="IPR036322">
    <property type="entry name" value="WD40_repeat_dom_sf"/>
</dbReference>
<dbReference type="InterPro" id="IPR001680">
    <property type="entry name" value="WD40_rpt"/>
</dbReference>
<feature type="repeat" description="WD" evidence="3">
    <location>
        <begin position="1073"/>
        <end position="1096"/>
    </location>
</feature>
<dbReference type="InterPro" id="IPR015943">
    <property type="entry name" value="WD40/YVTN_repeat-like_dom_sf"/>
</dbReference>
<proteinExistence type="predicted"/>
<dbReference type="EMBL" id="JARPOI010000004">
    <property type="protein sequence ID" value="KAJ9181904.1"/>
    <property type="molecule type" value="Genomic_DNA"/>
</dbReference>
<dbReference type="InterPro" id="IPR055566">
    <property type="entry name" value="ARM_LIN"/>
</dbReference>
<evidence type="ECO:0000313" key="7">
    <source>
        <dbReference type="EMBL" id="KAJ9181904.1"/>
    </source>
</evidence>
<feature type="domain" description="Putative E3 ubiquitin-protein ligase LIN N-terminal" evidence="4">
    <location>
        <begin position="29"/>
        <end position="181"/>
    </location>
</feature>
<dbReference type="PROSITE" id="PS00678">
    <property type="entry name" value="WD_REPEATS_1"/>
    <property type="match status" value="1"/>
</dbReference>
<evidence type="ECO:0000259" key="6">
    <source>
        <dbReference type="Pfam" id="PF23654"/>
    </source>
</evidence>
<feature type="domain" description="Putative E3 ubiquitin-protein ligase LIN ARM-like" evidence="5">
    <location>
        <begin position="682"/>
        <end position="1035"/>
    </location>
</feature>
<organism evidence="7 8">
    <name type="scientific">Hevea brasiliensis</name>
    <name type="common">Para rubber tree</name>
    <name type="synonym">Siphonia brasiliensis</name>
    <dbReference type="NCBI Taxonomy" id="3981"/>
    <lineage>
        <taxon>Eukaryota</taxon>
        <taxon>Viridiplantae</taxon>
        <taxon>Streptophyta</taxon>
        <taxon>Embryophyta</taxon>
        <taxon>Tracheophyta</taxon>
        <taxon>Spermatophyta</taxon>
        <taxon>Magnoliopsida</taxon>
        <taxon>eudicotyledons</taxon>
        <taxon>Gunneridae</taxon>
        <taxon>Pentapetalae</taxon>
        <taxon>rosids</taxon>
        <taxon>fabids</taxon>
        <taxon>Malpighiales</taxon>
        <taxon>Euphorbiaceae</taxon>
        <taxon>Crotonoideae</taxon>
        <taxon>Micrandreae</taxon>
        <taxon>Hevea</taxon>
    </lineage>
</organism>
<feature type="domain" description="Putative E3 ubiquitin-protein ligase LIN ARM repeats" evidence="6">
    <location>
        <begin position="517"/>
        <end position="680"/>
    </location>
</feature>
<dbReference type="Pfam" id="PF23654">
    <property type="entry name" value="ARM_LIN_2nd"/>
    <property type="match status" value="1"/>
</dbReference>
<keyword evidence="1 3" id="KW-0853">WD repeat</keyword>
<dbReference type="PROSITE" id="PS50294">
    <property type="entry name" value="WD_REPEATS_REGION"/>
    <property type="match status" value="1"/>
</dbReference>
<dbReference type="InterPro" id="IPR019775">
    <property type="entry name" value="WD40_repeat_CS"/>
</dbReference>
<evidence type="ECO:0008006" key="9">
    <source>
        <dbReference type="Google" id="ProtNLM"/>
    </source>
</evidence>
<dbReference type="InterPro" id="IPR056514">
    <property type="entry name" value="ARM_LIN_2nd"/>
</dbReference>
<dbReference type="Pfam" id="PF23628">
    <property type="entry name" value="ARM_LIN_C"/>
    <property type="match status" value="1"/>
</dbReference>
<dbReference type="PANTHER" id="PTHR35549:SF2">
    <property type="entry name" value="TRANSDUCIN_WD40 REPEAT-LIKE SUPERFAMILY PROTEIN"/>
    <property type="match status" value="1"/>
</dbReference>
<dbReference type="Pfam" id="PF00400">
    <property type="entry name" value="WD40"/>
    <property type="match status" value="2"/>
</dbReference>
<dbReference type="SUPFAM" id="SSF48371">
    <property type="entry name" value="ARM repeat"/>
    <property type="match status" value="1"/>
</dbReference>
<dbReference type="InterPro" id="IPR016024">
    <property type="entry name" value="ARM-type_fold"/>
</dbReference>
<comment type="caution">
    <text evidence="7">The sequence shown here is derived from an EMBL/GenBank/DDBJ whole genome shotgun (WGS) entry which is preliminary data.</text>
</comment>
<dbReference type="Proteomes" id="UP001174677">
    <property type="component" value="Chromosome 4"/>
</dbReference>
<evidence type="ECO:0000259" key="5">
    <source>
        <dbReference type="Pfam" id="PF23628"/>
    </source>
</evidence>
<dbReference type="Pfam" id="PF23568">
    <property type="entry name" value="ARM_LIN"/>
    <property type="match status" value="1"/>
</dbReference>
<protein>
    <recommendedName>
        <fullName evidence="9">E3 ubiquitin-protein ligase LIN-1</fullName>
    </recommendedName>
</protein>
<gene>
    <name evidence="7" type="ORF">P3X46_005948</name>
</gene>
<evidence type="ECO:0000313" key="8">
    <source>
        <dbReference type="Proteomes" id="UP001174677"/>
    </source>
</evidence>
<accession>A0ABQ9MNN0</accession>
<dbReference type="PROSITE" id="PS50082">
    <property type="entry name" value="WD_REPEATS_2"/>
    <property type="match status" value="2"/>
</dbReference>
<sequence length="1341" mass="151281">MSKSSMASSSSFSCSPLSHDYERPDLESIKALVLAINEYFLEFLGNADLWNSLKSQCISKLNIRNQEFFEFSEHSVLSNLYWGIENIEAAIQANCTGEKTTRLMNSERMLQAPALLDEHGVTAGIQNHYLVCCSYFYLSAVRKLQNDEWQVALHFLQAILVSPRLVRTQLAPELCGTLFPSSTVLEMGIMVRKNDNESVTDFLNEANINDAVRDITRRCKHWLMYYQIMLYGATPQWNCISRSTSSYNGESQHFWQVTNSSNSSNSIEEGHFVQKYKLMQDEKVHPLDPQEYTADDTADKTKTCMEIQELNDNNKSFNHLDQVPKLKIHTEKYTSIKCLQEVLLESQSDTPTSVNSSYSYYLEEDDVEVNIDESTSSIRTAGEDDLQPAVCEQTPQASCLKLDQICTMMVFPHASQQKVQEVDPVNISRLYSGRCPSSISDFDLSILELRNRKSGSFLDCNVEDNSAQRPQWRHKAQVTDQEATTALKNCRLMQRDDHSQNSMNEFCLHSGKDSNIELMTIFEKAISRLCFSEGLAKCEEEYAVEVTSVYKMLDCKKGIKYTILKEIILDQLLTAISNSKGENVLRASISILSTIASINKSAIEDIKKKGLRLCDLATALKQNVHEAAILIYLIEPSPVEIKTLDILPELMEIVCTSNRYKGKPASELLTPPAASLMIIEILVTAFDCATNNMHLAAINSPRILSRILDVARENNLEECISMANILIKCMQFDGQCRKHLSQITPVAPFKHLLKSNVKRAKFTALQFFHEILCMPRSSAISLLLRIRKEGIDEIMHLLLQCVQQLQPDYQLLAANLFLQLDALEHSSGKSMFMEEAMQIILKSVGSEENSTLQQLSTFILANIGGTYSWTGEPYTVALLVKKAGVTSVYHRNMIRNFDWSDESLQDAGIDSWCSKIAKGIISTGRPVFQALDTGIRSKIRKVSRNSLTAIAWIGCEISKYPNSLRNSACEILLNGIEQFLHPGAAFEERLLACLCIYNYTSGKGMQKLIHFSEGVRESLRRFSSVTWVAEELHRVADFYLPNNSRISCVHTQILEAKHNSSGAVTALIYYMGLLFSGYSDGSIKVWDIKQQSATLVWDLKEHKKAVTCFSLFEPGESLLSGSSDKTIRVWQMVHRKLECIEVIAMKESIQKIETYGQMIFIITQSHGMKVFDSSRIVREISKTKKVKCMTAIQGTLYIGCMDSSIQELAIANNREREIKQPIKSWRMQKKPINSIAVHKDWLYSASSIVEGSKVKEWRTHYKPQMSIVIGKGRNIVAMEAVEDFIYLNCSSSTSTLQIWLRGTQQNVGRISAGSRITSLITANDIVLCGTEKGLIKGWIPL</sequence>
<name>A0ABQ9MNN0_HEVBR</name>
<dbReference type="InterPro" id="IPR056512">
    <property type="entry name" value="LIN_N"/>
</dbReference>
<keyword evidence="8" id="KW-1185">Reference proteome</keyword>
<dbReference type="SUPFAM" id="SSF50978">
    <property type="entry name" value="WD40 repeat-like"/>
    <property type="match status" value="1"/>
</dbReference>
<dbReference type="Gene3D" id="2.130.10.10">
    <property type="entry name" value="YVTN repeat-like/Quinoprotein amine dehydrogenase"/>
    <property type="match status" value="1"/>
</dbReference>
<evidence type="ECO:0000256" key="1">
    <source>
        <dbReference type="ARBA" id="ARBA00022574"/>
    </source>
</evidence>
<reference evidence="7" key="1">
    <citation type="journal article" date="2023" name="Plant Biotechnol. J.">
        <title>Chromosome-level wild Hevea brasiliensis genome provides new tools for genomic-assisted breeding and valuable loci to elevate rubber yield.</title>
        <authorList>
            <person name="Cheng H."/>
            <person name="Song X."/>
            <person name="Hu Y."/>
            <person name="Wu T."/>
            <person name="Yang Q."/>
            <person name="An Z."/>
            <person name="Feng S."/>
            <person name="Deng Z."/>
            <person name="Wu W."/>
            <person name="Zeng X."/>
            <person name="Tu M."/>
            <person name="Wang X."/>
            <person name="Huang H."/>
        </authorList>
    </citation>
    <scope>NUCLEOTIDE SEQUENCE</scope>
    <source>
        <strain evidence="7">MT/VB/25A 57/8</strain>
    </source>
</reference>
<feature type="repeat" description="WD" evidence="3">
    <location>
        <begin position="1099"/>
        <end position="1132"/>
    </location>
</feature>
<evidence type="ECO:0000256" key="2">
    <source>
        <dbReference type="ARBA" id="ARBA00022737"/>
    </source>
</evidence>
<evidence type="ECO:0000259" key="4">
    <source>
        <dbReference type="Pfam" id="PF23568"/>
    </source>
</evidence>
<dbReference type="SMART" id="SM00320">
    <property type="entry name" value="WD40"/>
    <property type="match status" value="3"/>
</dbReference>
<dbReference type="PANTHER" id="PTHR35549">
    <property type="entry name" value="OS04G0584500 PROTEIN"/>
    <property type="match status" value="1"/>
</dbReference>